<dbReference type="Proteomes" id="UP000283255">
    <property type="component" value="Unassembled WGS sequence"/>
</dbReference>
<sequence>MPDNLEHLTTQERLLEVNKALNNGMFVQVRRMLHQFPPEDVALILESSPQSERKSLWQLTDAEQQGEILEELNEDARDSILALMDTENLVAATEGMDTDDLAYVLGGLNDSEYQDVLAQMDAQDRQRLEQALSYPEDTAGSVMNTDTITLRPDVSVDVVLRYLRLKGDIPAGTDALYVLNKNDELLGEVPLASLLTCDPAASVAEVMNHNAESIPVGMEDSEVAKIFERRDLISAPVVDDHNKLLGRITIDDVVDIIREDADHTMMGMAGMDDDEDTFAPVLKSTKRRTIWLTVNLGAALLAASVSNMFEATISEIATLAILMTIVPSMGGIAGNQTLALVIRGLAVGHIGDSNAKTLIWKEVAIGLLNGFIWALLVAVAVVIWKGDVNIGYVIAGAMFINLSIAGLAGVSIPLLMKKFNIDPALAGGMALTTITDVVGLFSFLGMATIFLRA</sequence>
<organism evidence="11 12">
    <name type="scientific">Motilimonas pumila</name>
    <dbReference type="NCBI Taxonomy" id="2303987"/>
    <lineage>
        <taxon>Bacteria</taxon>
        <taxon>Pseudomonadati</taxon>
        <taxon>Pseudomonadota</taxon>
        <taxon>Gammaproteobacteria</taxon>
        <taxon>Alteromonadales</taxon>
        <taxon>Alteromonadales genera incertae sedis</taxon>
        <taxon>Motilimonas</taxon>
    </lineage>
</organism>
<dbReference type="InterPro" id="IPR006667">
    <property type="entry name" value="SLC41_membr_dom"/>
</dbReference>
<dbReference type="GO" id="GO:0046872">
    <property type="term" value="F:metal ion binding"/>
    <property type="evidence" value="ECO:0007669"/>
    <property type="project" value="UniProtKB-KW"/>
</dbReference>
<keyword evidence="6 9" id="KW-1133">Transmembrane helix</keyword>
<dbReference type="Pfam" id="PF03448">
    <property type="entry name" value="MgtE_N"/>
    <property type="match status" value="1"/>
</dbReference>
<dbReference type="InterPro" id="IPR038076">
    <property type="entry name" value="MgtE_N_sf"/>
</dbReference>
<keyword evidence="12" id="KW-1185">Reference proteome</keyword>
<keyword evidence="9" id="KW-0479">Metal-binding</keyword>
<feature type="transmembrane region" description="Helical" evidence="9">
    <location>
        <begin position="428"/>
        <end position="451"/>
    </location>
</feature>
<evidence type="ECO:0000256" key="7">
    <source>
        <dbReference type="ARBA" id="ARBA00023136"/>
    </source>
</evidence>
<comment type="function">
    <text evidence="9">Acts as a magnesium transporter.</text>
</comment>
<evidence type="ECO:0000256" key="5">
    <source>
        <dbReference type="ARBA" id="ARBA00022842"/>
    </source>
</evidence>
<evidence type="ECO:0000259" key="10">
    <source>
        <dbReference type="PROSITE" id="PS51371"/>
    </source>
</evidence>
<dbReference type="SUPFAM" id="SSF54631">
    <property type="entry name" value="CBS-domain pair"/>
    <property type="match status" value="1"/>
</dbReference>
<accession>A0A418YI43</accession>
<dbReference type="Pfam" id="PF00571">
    <property type="entry name" value="CBS"/>
    <property type="match status" value="2"/>
</dbReference>
<dbReference type="CDD" id="cd04606">
    <property type="entry name" value="CBS_pair_Mg_transporter"/>
    <property type="match status" value="1"/>
</dbReference>
<dbReference type="GO" id="GO:0015095">
    <property type="term" value="F:magnesium ion transmembrane transporter activity"/>
    <property type="evidence" value="ECO:0007669"/>
    <property type="project" value="UniProtKB-UniRule"/>
</dbReference>
<feature type="domain" description="CBS" evidence="10">
    <location>
        <begin position="207"/>
        <end position="265"/>
    </location>
</feature>
<evidence type="ECO:0000256" key="8">
    <source>
        <dbReference type="PROSITE-ProRule" id="PRU00703"/>
    </source>
</evidence>
<dbReference type="GO" id="GO:0005886">
    <property type="term" value="C:plasma membrane"/>
    <property type="evidence" value="ECO:0007669"/>
    <property type="project" value="UniProtKB-SubCell"/>
</dbReference>
<gene>
    <name evidence="11" type="primary">mgtE</name>
    <name evidence="11" type="ORF">D1Z90_04945</name>
</gene>
<evidence type="ECO:0000256" key="1">
    <source>
        <dbReference type="ARBA" id="ARBA00004141"/>
    </source>
</evidence>
<feature type="transmembrane region" description="Helical" evidence="9">
    <location>
        <begin position="363"/>
        <end position="384"/>
    </location>
</feature>
<dbReference type="Gene3D" id="1.10.357.20">
    <property type="entry name" value="SLC41 divalent cation transporters, integral membrane domain"/>
    <property type="match status" value="1"/>
</dbReference>
<keyword evidence="4 9" id="KW-0812">Transmembrane</keyword>
<dbReference type="Gene3D" id="3.10.580.10">
    <property type="entry name" value="CBS-domain"/>
    <property type="match status" value="1"/>
</dbReference>
<name>A0A418YI43_9GAMM</name>
<dbReference type="SUPFAM" id="SSF158791">
    <property type="entry name" value="MgtE N-terminal domain-like"/>
    <property type="match status" value="1"/>
</dbReference>
<dbReference type="PROSITE" id="PS51371">
    <property type="entry name" value="CBS"/>
    <property type="match status" value="2"/>
</dbReference>
<comment type="caution">
    <text evidence="11">The sequence shown here is derived from an EMBL/GenBank/DDBJ whole genome shotgun (WGS) entry which is preliminary data.</text>
</comment>
<dbReference type="OrthoDB" id="9790355at2"/>
<evidence type="ECO:0000256" key="3">
    <source>
        <dbReference type="ARBA" id="ARBA00022448"/>
    </source>
</evidence>
<dbReference type="EMBL" id="QZCH01000003">
    <property type="protein sequence ID" value="RJG49994.1"/>
    <property type="molecule type" value="Genomic_DNA"/>
</dbReference>
<evidence type="ECO:0000313" key="11">
    <source>
        <dbReference type="EMBL" id="RJG49994.1"/>
    </source>
</evidence>
<dbReference type="RefSeq" id="WP_119909640.1">
    <property type="nucleotide sequence ID" value="NZ_QZCH01000003.1"/>
</dbReference>
<proteinExistence type="inferred from homology"/>
<dbReference type="SMART" id="SM00924">
    <property type="entry name" value="MgtE_N"/>
    <property type="match status" value="1"/>
</dbReference>
<comment type="subcellular location">
    <subcellularLocation>
        <location evidence="9">Cell membrane</location>
        <topology evidence="9">Multi-pass membrane protein</topology>
    </subcellularLocation>
    <subcellularLocation>
        <location evidence="1">Membrane</location>
        <topology evidence="1">Multi-pass membrane protein</topology>
    </subcellularLocation>
</comment>
<keyword evidence="9" id="KW-1003">Cell membrane</keyword>
<keyword evidence="5 9" id="KW-0460">Magnesium</keyword>
<dbReference type="PANTHER" id="PTHR43773">
    <property type="entry name" value="MAGNESIUM TRANSPORTER MGTE"/>
    <property type="match status" value="1"/>
</dbReference>
<keyword evidence="7 9" id="KW-0472">Membrane</keyword>
<evidence type="ECO:0000256" key="2">
    <source>
        <dbReference type="ARBA" id="ARBA00009749"/>
    </source>
</evidence>
<comment type="similarity">
    <text evidence="2 9">Belongs to the SLC41A transporter family.</text>
</comment>
<protein>
    <recommendedName>
        <fullName evidence="9">Magnesium transporter MgtE</fullName>
    </recommendedName>
</protein>
<dbReference type="PANTHER" id="PTHR43773:SF1">
    <property type="entry name" value="MAGNESIUM TRANSPORTER MGTE"/>
    <property type="match status" value="1"/>
</dbReference>
<dbReference type="InterPro" id="IPR036739">
    <property type="entry name" value="SLC41_membr_dom_sf"/>
</dbReference>
<comment type="subunit">
    <text evidence="9">Homodimer.</text>
</comment>
<dbReference type="InterPro" id="IPR006668">
    <property type="entry name" value="Mg_transptr_MgtE_intracell_dom"/>
</dbReference>
<feature type="transmembrane region" description="Helical" evidence="9">
    <location>
        <begin position="390"/>
        <end position="416"/>
    </location>
</feature>
<dbReference type="SUPFAM" id="SSF161093">
    <property type="entry name" value="MgtE membrane domain-like"/>
    <property type="match status" value="1"/>
</dbReference>
<dbReference type="NCBIfam" id="TIGR00400">
    <property type="entry name" value="mgtE"/>
    <property type="match status" value="1"/>
</dbReference>
<keyword evidence="8" id="KW-0129">CBS domain</keyword>
<evidence type="ECO:0000313" key="12">
    <source>
        <dbReference type="Proteomes" id="UP000283255"/>
    </source>
</evidence>
<dbReference type="InterPro" id="IPR046342">
    <property type="entry name" value="CBS_dom_sf"/>
</dbReference>
<dbReference type="Pfam" id="PF01769">
    <property type="entry name" value="MgtE"/>
    <property type="match status" value="1"/>
</dbReference>
<dbReference type="InterPro" id="IPR000644">
    <property type="entry name" value="CBS_dom"/>
</dbReference>
<evidence type="ECO:0000256" key="6">
    <source>
        <dbReference type="ARBA" id="ARBA00022989"/>
    </source>
</evidence>
<dbReference type="AlphaFoldDB" id="A0A418YI43"/>
<feature type="domain" description="CBS" evidence="10">
    <location>
        <begin position="143"/>
        <end position="205"/>
    </location>
</feature>
<dbReference type="Gene3D" id="1.25.60.10">
    <property type="entry name" value="MgtE N-terminal domain-like"/>
    <property type="match status" value="1"/>
</dbReference>
<evidence type="ECO:0000256" key="9">
    <source>
        <dbReference type="RuleBase" id="RU362011"/>
    </source>
</evidence>
<dbReference type="InterPro" id="IPR006669">
    <property type="entry name" value="MgtE_transporter"/>
</dbReference>
<feature type="transmembrane region" description="Helical" evidence="9">
    <location>
        <begin position="321"/>
        <end position="342"/>
    </location>
</feature>
<evidence type="ECO:0000256" key="4">
    <source>
        <dbReference type="ARBA" id="ARBA00022692"/>
    </source>
</evidence>
<reference evidence="11 12" key="1">
    <citation type="submission" date="2018-09" db="EMBL/GenBank/DDBJ databases">
        <authorList>
            <person name="Wang F."/>
        </authorList>
    </citation>
    <scope>NUCLEOTIDE SEQUENCE [LARGE SCALE GENOMIC DNA]</scope>
    <source>
        <strain evidence="11 12">PLHSC7-2</strain>
    </source>
</reference>
<reference evidence="11 12" key="2">
    <citation type="submission" date="2019-01" db="EMBL/GenBank/DDBJ databases">
        <title>Motilimonas pumilus sp. nov., isolated from the gut of sea cucumber (Apostichopus japonicus).</title>
        <authorList>
            <person name="Wang F.-Q."/>
            <person name="Ren L.-H."/>
            <person name="Lin Y.-W."/>
            <person name="Sun G.-H."/>
            <person name="Du Z.-J."/>
            <person name="Zhao J.-X."/>
            <person name="Liu X.-J."/>
            <person name="Liu L.-J."/>
        </authorList>
    </citation>
    <scope>NUCLEOTIDE SEQUENCE [LARGE SCALE GENOMIC DNA]</scope>
    <source>
        <strain evidence="11 12">PLHSC7-2</strain>
    </source>
</reference>
<keyword evidence="3 9" id="KW-0813">Transport</keyword>
<feature type="transmembrane region" description="Helical" evidence="9">
    <location>
        <begin position="290"/>
        <end position="309"/>
    </location>
</feature>